<evidence type="ECO:0000313" key="2">
    <source>
        <dbReference type="EMBL" id="GMS82234.1"/>
    </source>
</evidence>
<evidence type="ECO:0000313" key="3">
    <source>
        <dbReference type="Proteomes" id="UP001432027"/>
    </source>
</evidence>
<dbReference type="EMBL" id="BTSX01000002">
    <property type="protein sequence ID" value="GMS82234.1"/>
    <property type="molecule type" value="Genomic_DNA"/>
</dbReference>
<evidence type="ECO:0000256" key="1">
    <source>
        <dbReference type="SAM" id="MobiDB-lite"/>
    </source>
</evidence>
<feature type="region of interest" description="Disordered" evidence="1">
    <location>
        <begin position="1"/>
        <end position="25"/>
    </location>
</feature>
<dbReference type="Proteomes" id="UP001432027">
    <property type="component" value="Unassembled WGS sequence"/>
</dbReference>
<dbReference type="AlphaFoldDB" id="A0AAV5SHA6"/>
<proteinExistence type="predicted"/>
<sequence>MHSFTSGSPTNNLKKNTVMSIPPDSSNTQSFRQDIFDFLKYLAEPMAWERKIDMSTFFLCVSDHQFHPKKPRISTENLTDEEKEVIRTHLLPFSSNIMNCQAIEAYHIPKDALSGMVVYRLEILPVFCKLFNEHDWIPLIRHLSKWESRLKSYILSEDGRRNAKESRRSAHLLVEAAKVRHRWWDDGYNGDEDCIHNLTQEYTLTD</sequence>
<protein>
    <submittedName>
        <fullName evidence="2">Uncharacterized protein</fullName>
    </submittedName>
</protein>
<comment type="caution">
    <text evidence="2">The sequence shown here is derived from an EMBL/GenBank/DDBJ whole genome shotgun (WGS) entry which is preliminary data.</text>
</comment>
<keyword evidence="3" id="KW-1185">Reference proteome</keyword>
<accession>A0AAV5SHA6</accession>
<gene>
    <name evidence="2" type="ORF">PENTCL1PPCAC_4409</name>
</gene>
<organism evidence="2 3">
    <name type="scientific">Pristionchus entomophagus</name>
    <dbReference type="NCBI Taxonomy" id="358040"/>
    <lineage>
        <taxon>Eukaryota</taxon>
        <taxon>Metazoa</taxon>
        <taxon>Ecdysozoa</taxon>
        <taxon>Nematoda</taxon>
        <taxon>Chromadorea</taxon>
        <taxon>Rhabditida</taxon>
        <taxon>Rhabditina</taxon>
        <taxon>Diplogasteromorpha</taxon>
        <taxon>Diplogasteroidea</taxon>
        <taxon>Neodiplogasteridae</taxon>
        <taxon>Pristionchus</taxon>
    </lineage>
</organism>
<name>A0AAV5SHA6_9BILA</name>
<reference evidence="2" key="1">
    <citation type="submission" date="2023-10" db="EMBL/GenBank/DDBJ databases">
        <title>Genome assembly of Pristionchus species.</title>
        <authorList>
            <person name="Yoshida K."/>
            <person name="Sommer R.J."/>
        </authorList>
    </citation>
    <scope>NUCLEOTIDE SEQUENCE</scope>
    <source>
        <strain evidence="2">RS0144</strain>
    </source>
</reference>